<feature type="transmembrane region" description="Helical" evidence="1">
    <location>
        <begin position="55"/>
        <end position="73"/>
    </location>
</feature>
<dbReference type="AlphaFoldDB" id="A0A1H3PW38"/>
<keyword evidence="1" id="KW-0472">Membrane</keyword>
<keyword evidence="3" id="KW-1185">Reference proteome</keyword>
<evidence type="ECO:0000256" key="1">
    <source>
        <dbReference type="SAM" id="Phobius"/>
    </source>
</evidence>
<feature type="transmembrane region" description="Helical" evidence="1">
    <location>
        <begin position="80"/>
        <end position="100"/>
    </location>
</feature>
<name>A0A1H3PW38_9RHOB</name>
<protein>
    <submittedName>
        <fullName evidence="2">Uncharacterized protein</fullName>
    </submittedName>
</protein>
<dbReference type="EMBL" id="FNPX01000005">
    <property type="protein sequence ID" value="SDZ05276.1"/>
    <property type="molecule type" value="Genomic_DNA"/>
</dbReference>
<evidence type="ECO:0000313" key="3">
    <source>
        <dbReference type="Proteomes" id="UP000198914"/>
    </source>
</evidence>
<sequence length="106" mass="10488">MTKMDRPDGLGLLWIAAGAGLALLFVVVTVVAIAGKSALLAMAVGAGQPGGGAPVIAGLLTVALLIAGIVRWRGVHTVRMWMLTVLAGMTCGAWIVVLLAGGGGGV</sequence>
<keyword evidence="1" id="KW-1133">Transmembrane helix</keyword>
<organism evidence="2 3">
    <name type="scientific">Jannaschia faecimaris</name>
    <dbReference type="NCBI Taxonomy" id="1244108"/>
    <lineage>
        <taxon>Bacteria</taxon>
        <taxon>Pseudomonadati</taxon>
        <taxon>Pseudomonadota</taxon>
        <taxon>Alphaproteobacteria</taxon>
        <taxon>Rhodobacterales</taxon>
        <taxon>Roseobacteraceae</taxon>
        <taxon>Jannaschia</taxon>
    </lineage>
</organism>
<evidence type="ECO:0000313" key="2">
    <source>
        <dbReference type="EMBL" id="SDZ05276.1"/>
    </source>
</evidence>
<gene>
    <name evidence="2" type="ORF">SAMN05444004_105193</name>
</gene>
<feature type="transmembrane region" description="Helical" evidence="1">
    <location>
        <begin position="12"/>
        <end position="35"/>
    </location>
</feature>
<reference evidence="3" key="1">
    <citation type="submission" date="2016-10" db="EMBL/GenBank/DDBJ databases">
        <authorList>
            <person name="Varghese N."/>
            <person name="Submissions S."/>
        </authorList>
    </citation>
    <scope>NUCLEOTIDE SEQUENCE [LARGE SCALE GENOMIC DNA]</scope>
    <source>
        <strain evidence="3">DSM 100420</strain>
    </source>
</reference>
<dbReference type="STRING" id="1244108.SAMN05444004_105193"/>
<keyword evidence="1" id="KW-0812">Transmembrane</keyword>
<proteinExistence type="predicted"/>
<accession>A0A1H3PW38</accession>
<dbReference type="OrthoDB" id="9939217at2"/>
<dbReference type="RefSeq" id="WP_092644728.1">
    <property type="nucleotide sequence ID" value="NZ_FNPX01000005.1"/>
</dbReference>
<dbReference type="Proteomes" id="UP000198914">
    <property type="component" value="Unassembled WGS sequence"/>
</dbReference>